<evidence type="ECO:0000313" key="2">
    <source>
        <dbReference type="EMBL" id="KZL20416.1"/>
    </source>
</evidence>
<comment type="caution">
    <text evidence="2">The sequence shown here is derived from an EMBL/GenBank/DDBJ whole genome shotgun (WGS) entry which is preliminary data.</text>
</comment>
<name>A0A165ZYZ9_9HYPH</name>
<sequence>MAAMATDSEQNQANFDFIESEVSTPLGGAQISSLEDVRALIAKKHGGQSMGSDDPIWMLYSLFEVFTSDLSVLLAEAGTRQVHERDKLKAIVGESAKVLAEEMQSELSRLSDTLSQIRQNVEASSIEGLLKQQSQFSIELGDLTSKIKRFSSPLYFFTALNWLAVGALYLIMK</sequence>
<keyword evidence="3" id="KW-1185">Reference proteome</keyword>
<accession>A0A165ZYZ9</accession>
<protein>
    <submittedName>
        <fullName evidence="2">Uncharacterized protein</fullName>
    </submittedName>
</protein>
<evidence type="ECO:0000256" key="1">
    <source>
        <dbReference type="SAM" id="Phobius"/>
    </source>
</evidence>
<keyword evidence="1" id="KW-0812">Transmembrane</keyword>
<keyword evidence="1" id="KW-0472">Membrane</keyword>
<feature type="transmembrane region" description="Helical" evidence="1">
    <location>
        <begin position="154"/>
        <end position="172"/>
    </location>
</feature>
<dbReference type="EMBL" id="LMCB01000009">
    <property type="protein sequence ID" value="KZL20416.1"/>
    <property type="molecule type" value="Genomic_DNA"/>
</dbReference>
<reference evidence="2 3" key="1">
    <citation type="journal article" date="2016" name="Front. Microbiol.">
        <title>Comparative Genomic Analysis Reveals a Diverse Repertoire of Genes Involved in Prokaryote-Eukaryote Interactions within the Pseudovibrio Genus.</title>
        <authorList>
            <person name="Romano S."/>
            <person name="Fernandez-Guerra A."/>
            <person name="Reen F.J."/>
            <person name="Glockner F.O."/>
            <person name="Crowley S.P."/>
            <person name="O'Sullivan O."/>
            <person name="Cotter P.D."/>
            <person name="Adams C."/>
            <person name="Dobson A.D."/>
            <person name="O'Gara F."/>
        </authorList>
    </citation>
    <scope>NUCLEOTIDE SEQUENCE [LARGE SCALE GENOMIC DNA]</scope>
    <source>
        <strain evidence="2 3">Ad2</strain>
    </source>
</reference>
<dbReference type="STRING" id="989403.SAMN05421798_12221"/>
<dbReference type="PATRIC" id="fig|989403.3.peg.1556"/>
<organism evidence="2 3">
    <name type="scientific">Pseudovibrio axinellae</name>
    <dbReference type="NCBI Taxonomy" id="989403"/>
    <lineage>
        <taxon>Bacteria</taxon>
        <taxon>Pseudomonadati</taxon>
        <taxon>Pseudomonadota</taxon>
        <taxon>Alphaproteobacteria</taxon>
        <taxon>Hyphomicrobiales</taxon>
        <taxon>Stappiaceae</taxon>
        <taxon>Pseudovibrio</taxon>
    </lineage>
</organism>
<evidence type="ECO:0000313" key="3">
    <source>
        <dbReference type="Proteomes" id="UP000076577"/>
    </source>
</evidence>
<dbReference type="Proteomes" id="UP000076577">
    <property type="component" value="Unassembled WGS sequence"/>
</dbReference>
<proteinExistence type="predicted"/>
<keyword evidence="1" id="KW-1133">Transmembrane helix</keyword>
<dbReference type="AlphaFoldDB" id="A0A165ZYZ9"/>
<gene>
    <name evidence="2" type="ORF">PsAD2_01459</name>
</gene>